<dbReference type="GO" id="GO:0008270">
    <property type="term" value="F:zinc ion binding"/>
    <property type="evidence" value="ECO:0007669"/>
    <property type="project" value="TreeGrafter"/>
</dbReference>
<dbReference type="Pfam" id="PF10601">
    <property type="entry name" value="zf-LITAF-like"/>
    <property type="match status" value="1"/>
</dbReference>
<feature type="domain" description="LITAF" evidence="10">
    <location>
        <begin position="20"/>
        <end position="107"/>
    </location>
</feature>
<dbReference type="AlphaFoldDB" id="A0A8E0VJ76"/>
<sequence>MDLLNPPSYSSGDEMSTSSSPVPVLTEPEELLDLGSMPSLTYCEHCHEKAITEVSYHTGRITWVVCGVVALMGGILGCCLIPFCVNNCKDVVHRCPQCTEIIGVHRRM</sequence>
<gene>
    <name evidence="11" type="ORF">FBUS_02720</name>
</gene>
<comment type="caution">
    <text evidence="11">The sequence shown here is derived from an EMBL/GenBank/DDBJ whole genome shotgun (WGS) entry which is preliminary data.</text>
</comment>
<evidence type="ECO:0000256" key="9">
    <source>
        <dbReference type="SAM" id="Phobius"/>
    </source>
</evidence>
<proteinExistence type="inferred from homology"/>
<keyword evidence="9" id="KW-1133">Transmembrane helix</keyword>
<keyword evidence="6" id="KW-0862">Zinc</keyword>
<dbReference type="PANTHER" id="PTHR23292">
    <property type="entry name" value="LIPOPOLYSACCHARIDE-INDUCED TUMOR NECROSIS FACTOR-ALPHA FACTOR"/>
    <property type="match status" value="1"/>
</dbReference>
<feature type="compositionally biased region" description="Polar residues" evidence="8">
    <location>
        <begin position="7"/>
        <end position="21"/>
    </location>
</feature>
<dbReference type="SMART" id="SM00714">
    <property type="entry name" value="LITAF"/>
    <property type="match status" value="1"/>
</dbReference>
<evidence type="ECO:0000259" key="10">
    <source>
        <dbReference type="PROSITE" id="PS51837"/>
    </source>
</evidence>
<evidence type="ECO:0000256" key="4">
    <source>
        <dbReference type="ARBA" id="ARBA00005975"/>
    </source>
</evidence>
<evidence type="ECO:0000256" key="1">
    <source>
        <dbReference type="ARBA" id="ARBA00004414"/>
    </source>
</evidence>
<evidence type="ECO:0000256" key="2">
    <source>
        <dbReference type="ARBA" id="ARBA00004481"/>
    </source>
</evidence>
<protein>
    <submittedName>
        <fullName evidence="11">Lipopolysaccharide-induced tumor necrosis factor-alpha factor</fullName>
    </submittedName>
</protein>
<dbReference type="EMBL" id="LUCM01005661">
    <property type="protein sequence ID" value="KAA0192487.1"/>
    <property type="molecule type" value="Genomic_DNA"/>
</dbReference>
<name>A0A8E0VJ76_9TREM</name>
<evidence type="ECO:0000313" key="11">
    <source>
        <dbReference type="EMBL" id="KAA0192487.1"/>
    </source>
</evidence>
<evidence type="ECO:0000256" key="5">
    <source>
        <dbReference type="ARBA" id="ARBA00022723"/>
    </source>
</evidence>
<evidence type="ECO:0000256" key="8">
    <source>
        <dbReference type="SAM" id="MobiDB-lite"/>
    </source>
</evidence>
<dbReference type="InterPro" id="IPR037519">
    <property type="entry name" value="LITAF_fam"/>
</dbReference>
<organism evidence="11 12">
    <name type="scientific">Fasciolopsis buskii</name>
    <dbReference type="NCBI Taxonomy" id="27845"/>
    <lineage>
        <taxon>Eukaryota</taxon>
        <taxon>Metazoa</taxon>
        <taxon>Spiralia</taxon>
        <taxon>Lophotrochozoa</taxon>
        <taxon>Platyhelminthes</taxon>
        <taxon>Trematoda</taxon>
        <taxon>Digenea</taxon>
        <taxon>Plagiorchiida</taxon>
        <taxon>Echinostomata</taxon>
        <taxon>Echinostomatoidea</taxon>
        <taxon>Fasciolidae</taxon>
        <taxon>Fasciolopsis</taxon>
    </lineage>
</organism>
<keyword evidence="7 9" id="KW-0472">Membrane</keyword>
<evidence type="ECO:0000256" key="7">
    <source>
        <dbReference type="ARBA" id="ARBA00023136"/>
    </source>
</evidence>
<feature type="transmembrane region" description="Helical" evidence="9">
    <location>
        <begin position="61"/>
        <end position="85"/>
    </location>
</feature>
<evidence type="ECO:0000313" key="12">
    <source>
        <dbReference type="Proteomes" id="UP000728185"/>
    </source>
</evidence>
<accession>A0A8E0VJ76</accession>
<comment type="subcellular location">
    <subcellularLocation>
        <location evidence="2">Endosome membrane</location>
        <topology evidence="2">Peripheral membrane protein</topology>
    </subcellularLocation>
    <subcellularLocation>
        <location evidence="1">Late endosome membrane</location>
    </subcellularLocation>
    <subcellularLocation>
        <location evidence="3">Lysosome membrane</location>
        <topology evidence="3">Peripheral membrane protein</topology>
        <orientation evidence="3">Cytoplasmic side</orientation>
    </subcellularLocation>
</comment>
<evidence type="ECO:0000256" key="6">
    <source>
        <dbReference type="ARBA" id="ARBA00022833"/>
    </source>
</evidence>
<evidence type="ECO:0000256" key="3">
    <source>
        <dbReference type="ARBA" id="ARBA00004630"/>
    </source>
</evidence>
<dbReference type="PROSITE" id="PS51837">
    <property type="entry name" value="LITAF"/>
    <property type="match status" value="1"/>
</dbReference>
<dbReference type="GO" id="GO:0005765">
    <property type="term" value="C:lysosomal membrane"/>
    <property type="evidence" value="ECO:0007669"/>
    <property type="project" value="UniProtKB-SubCell"/>
</dbReference>
<feature type="region of interest" description="Disordered" evidence="8">
    <location>
        <begin position="1"/>
        <end position="24"/>
    </location>
</feature>
<reference evidence="11" key="1">
    <citation type="submission" date="2019-05" db="EMBL/GenBank/DDBJ databases">
        <title>Annotation for the trematode Fasciolopsis buski.</title>
        <authorList>
            <person name="Choi Y.-J."/>
        </authorList>
    </citation>
    <scope>NUCLEOTIDE SEQUENCE</scope>
    <source>
        <strain evidence="11">HT</strain>
        <tissue evidence="11">Whole worm</tissue>
    </source>
</reference>
<keyword evidence="5" id="KW-0479">Metal-binding</keyword>
<dbReference type="InterPro" id="IPR006629">
    <property type="entry name" value="LITAF"/>
</dbReference>
<keyword evidence="9" id="KW-0812">Transmembrane</keyword>
<comment type="similarity">
    <text evidence="4">Belongs to the CDIP1/LITAF family.</text>
</comment>
<dbReference type="GO" id="GO:0031902">
    <property type="term" value="C:late endosome membrane"/>
    <property type="evidence" value="ECO:0007669"/>
    <property type="project" value="UniProtKB-SubCell"/>
</dbReference>
<dbReference type="OrthoDB" id="5599753at2759"/>
<keyword evidence="12" id="KW-1185">Reference proteome</keyword>
<dbReference type="Proteomes" id="UP000728185">
    <property type="component" value="Unassembled WGS sequence"/>
</dbReference>
<dbReference type="PANTHER" id="PTHR23292:SF6">
    <property type="entry name" value="FI16602P1-RELATED"/>
    <property type="match status" value="1"/>
</dbReference>